<dbReference type="Gene3D" id="3.40.50.620">
    <property type="entry name" value="HUPs"/>
    <property type="match status" value="1"/>
</dbReference>
<dbReference type="Pfam" id="PF20259">
    <property type="entry name" value="tRNA_Me_trans_M"/>
    <property type="match status" value="1"/>
</dbReference>
<gene>
    <name evidence="16" type="ORF">Vbra_5879</name>
</gene>
<evidence type="ECO:0000256" key="5">
    <source>
        <dbReference type="ARBA" id="ARBA00022679"/>
    </source>
</evidence>
<keyword evidence="4" id="KW-0820">tRNA-binding</keyword>
<dbReference type="AlphaFoldDB" id="A0A0G4FIA7"/>
<keyword evidence="8" id="KW-0067">ATP-binding</keyword>
<evidence type="ECO:0000256" key="11">
    <source>
        <dbReference type="ARBA" id="ARBA00049564"/>
    </source>
</evidence>
<evidence type="ECO:0000256" key="10">
    <source>
        <dbReference type="ARBA" id="ARBA00023157"/>
    </source>
</evidence>
<dbReference type="InterPro" id="IPR051305">
    <property type="entry name" value="tRNA_2-thiouridylase_MnmA"/>
</dbReference>
<evidence type="ECO:0000259" key="14">
    <source>
        <dbReference type="Pfam" id="PF20258"/>
    </source>
</evidence>
<dbReference type="PANTHER" id="PTHR43052">
    <property type="match status" value="1"/>
</dbReference>
<accession>A0A0G4FIA7</accession>
<dbReference type="FunFam" id="2.30.30.280:FF:000001">
    <property type="entry name" value="tRNA-specific 2-thiouridylase MnmA"/>
    <property type="match status" value="1"/>
</dbReference>
<dbReference type="Proteomes" id="UP000041254">
    <property type="component" value="Unassembled WGS sequence"/>
</dbReference>
<dbReference type="CDD" id="cd01998">
    <property type="entry name" value="MnmA_TRMU-like"/>
    <property type="match status" value="1"/>
</dbReference>
<evidence type="ECO:0000259" key="13">
    <source>
        <dbReference type="Pfam" id="PF02657"/>
    </source>
</evidence>
<dbReference type="VEuPathDB" id="CryptoDB:Vbra_5879"/>
<name>A0A0G4FIA7_VITBC</name>
<evidence type="ECO:0000256" key="6">
    <source>
        <dbReference type="ARBA" id="ARBA00022694"/>
    </source>
</evidence>
<feature type="domain" description="tRNA-specific 2-thiouridylase MnmA-like C-terminal" evidence="14">
    <location>
        <begin position="492"/>
        <end position="574"/>
    </location>
</feature>
<keyword evidence="7" id="KW-0547">Nucleotide-binding</keyword>
<dbReference type="InterPro" id="IPR003808">
    <property type="entry name" value="Fe-S_metab-assoc_dom"/>
</dbReference>
<comment type="function">
    <text evidence="1">Catalyzes the 2-thiolation of uridine at the wobble position (U34) of mitochondrial tRNA(Lys), tRNA(Glu) and tRNA(Gln). Required for the formation of 5-taurinomethyl-2-thiouridine (tm5s2U) of mitochondrial tRNA(Lys), tRNA(Glu), and tRNA(Gln) at the wobble position. ATP is required to activate the C2 atom of the wobble base.</text>
</comment>
<dbReference type="InterPro" id="IPR004506">
    <property type="entry name" value="MnmA-like"/>
</dbReference>
<evidence type="ECO:0000256" key="12">
    <source>
        <dbReference type="SAM" id="MobiDB-lite"/>
    </source>
</evidence>
<dbReference type="InterPro" id="IPR046884">
    <property type="entry name" value="MnmA-like_central"/>
</dbReference>
<organism evidence="16 17">
    <name type="scientific">Vitrella brassicaformis (strain CCMP3155)</name>
    <dbReference type="NCBI Taxonomy" id="1169540"/>
    <lineage>
        <taxon>Eukaryota</taxon>
        <taxon>Sar</taxon>
        <taxon>Alveolata</taxon>
        <taxon>Colpodellida</taxon>
        <taxon>Vitrellaceae</taxon>
        <taxon>Vitrella</taxon>
    </lineage>
</organism>
<feature type="region of interest" description="Disordered" evidence="12">
    <location>
        <begin position="1"/>
        <end position="34"/>
    </location>
</feature>
<dbReference type="GO" id="GO:0008033">
    <property type="term" value="P:tRNA processing"/>
    <property type="evidence" value="ECO:0007669"/>
    <property type="project" value="UniProtKB-KW"/>
</dbReference>
<evidence type="ECO:0000256" key="7">
    <source>
        <dbReference type="ARBA" id="ARBA00022741"/>
    </source>
</evidence>
<keyword evidence="9" id="KW-0694">RNA-binding</keyword>
<dbReference type="GO" id="GO:0005524">
    <property type="term" value="F:ATP binding"/>
    <property type="evidence" value="ECO:0007669"/>
    <property type="project" value="UniProtKB-KW"/>
</dbReference>
<sequence>MALTRRTKPTRPRLFDLASHDDDASTSTSKDPQLPLQAEGALESLRAQPSQKDRFLHLVRLGDELTRRNQQPGGLPDGFEQRAEKVPGCVATVKVLATLDDDAVKVYGTADARVSQGLVALVAEALEGLPAPRVLAVPPDAFAGSTAMASFLTPGRLNGLRSLIMTIQRQIASRVAGVGEEQESETSASAGSEGLPLGPPSFVLSEAAGEVAVLLSGGVDSSVAARLLVDRGERVRAFYLRIWLEDELSHLGECPWEEDLRFARDTCDQLKIPLELVSLQDSYWDSVVRYTISEAAAGRTPNPDVMCNTRVKFGAFCDDHGRHFKRVATGHYAQVRRDQENGPVRLFRSPDRIKDQTYFLCGLSQEQLAMADFPIGTFDKARVRQLARDYSLPTASRRDSQGICFLGKLRWEDFLTHYLGKNPGPIVDVAGGELLGEHHGLWLHTVGQRKGLGPYLRDKMVHRGPFFVVGKDPDTNTLLVTNDYDAIDRPRQELQVESIGWIAGKPPASLSTAGDAIMEVQLRHGPKTHMARVRLLDGDGESAEVHLEEKDSGIAPGQFVAFYAGDECLGGGRIRETWKWKWDGVGGRQEAPSSNVMLLQ</sequence>
<comment type="catalytic activity">
    <reaction evidence="11">
        <text>5-taurinomethyluridine(34) in tRNA + S-sulfanyl-L-cysteinyl-[protein] + AH2 + ATP = 5-taurinomethyl-2-thiouridine(34) in tRNA + L-cysteinyl-[protein] + A + AMP + diphosphate + H(+)</text>
        <dbReference type="Rhea" id="RHEA:47040"/>
        <dbReference type="Rhea" id="RHEA-COMP:10131"/>
        <dbReference type="Rhea" id="RHEA-COMP:11726"/>
        <dbReference type="Rhea" id="RHEA-COMP:11732"/>
        <dbReference type="Rhea" id="RHEA-COMP:11733"/>
        <dbReference type="ChEBI" id="CHEBI:13193"/>
        <dbReference type="ChEBI" id="CHEBI:15378"/>
        <dbReference type="ChEBI" id="CHEBI:17499"/>
        <dbReference type="ChEBI" id="CHEBI:29950"/>
        <dbReference type="ChEBI" id="CHEBI:30616"/>
        <dbReference type="ChEBI" id="CHEBI:33019"/>
        <dbReference type="ChEBI" id="CHEBI:61963"/>
        <dbReference type="ChEBI" id="CHEBI:87171"/>
        <dbReference type="ChEBI" id="CHEBI:87172"/>
        <dbReference type="ChEBI" id="CHEBI:456215"/>
        <dbReference type="EC" id="2.8.1.14"/>
    </reaction>
</comment>
<dbReference type="InterPro" id="IPR023382">
    <property type="entry name" value="MnmA-like_central_sf"/>
</dbReference>
<keyword evidence="6" id="KW-0819">tRNA processing</keyword>
<feature type="compositionally biased region" description="Basic residues" evidence="12">
    <location>
        <begin position="1"/>
        <end position="11"/>
    </location>
</feature>
<comment type="similarity">
    <text evidence="2">Belongs to the MnmA/TRMU family.</text>
</comment>
<evidence type="ECO:0000256" key="3">
    <source>
        <dbReference type="ARBA" id="ARBA00011953"/>
    </source>
</evidence>
<dbReference type="GO" id="GO:0061708">
    <property type="term" value="F:tRNA-5-taurinomethyluridine 2-sulfurtransferase"/>
    <property type="evidence" value="ECO:0007669"/>
    <property type="project" value="UniProtKB-EC"/>
</dbReference>
<dbReference type="EC" id="2.8.1.14" evidence="3"/>
<keyword evidence="10" id="KW-1015">Disulfide bond</keyword>
<dbReference type="OMA" id="FYAGDEC"/>
<evidence type="ECO:0000313" key="17">
    <source>
        <dbReference type="Proteomes" id="UP000041254"/>
    </source>
</evidence>
<evidence type="ECO:0000256" key="4">
    <source>
        <dbReference type="ARBA" id="ARBA00022555"/>
    </source>
</evidence>
<protein>
    <recommendedName>
        <fullName evidence="3">tRNA-5-taurinomethyluridine 2-sulfurtransferase</fullName>
        <ecNumber evidence="3">2.8.1.14</ecNumber>
    </recommendedName>
</protein>
<dbReference type="HAMAP" id="MF_00144">
    <property type="entry name" value="tRNA_thiouridyl_MnmA"/>
    <property type="match status" value="1"/>
</dbReference>
<dbReference type="SUPFAM" id="SSF52402">
    <property type="entry name" value="Adenine nucleotide alpha hydrolases-like"/>
    <property type="match status" value="1"/>
</dbReference>
<feature type="domain" description="tRNA-specific 2-thiouridylase MnmA-like central" evidence="15">
    <location>
        <begin position="412"/>
        <end position="481"/>
    </location>
</feature>
<dbReference type="Gene3D" id="2.40.30.10">
    <property type="entry name" value="Translation factors"/>
    <property type="match status" value="1"/>
</dbReference>
<dbReference type="STRING" id="1169540.A0A0G4FIA7"/>
<keyword evidence="5" id="KW-0808">Transferase</keyword>
<dbReference type="InterPro" id="IPR046885">
    <property type="entry name" value="MnmA-like_C"/>
</dbReference>
<evidence type="ECO:0000256" key="9">
    <source>
        <dbReference type="ARBA" id="ARBA00022884"/>
    </source>
</evidence>
<evidence type="ECO:0000256" key="2">
    <source>
        <dbReference type="ARBA" id="ARBA00006191"/>
    </source>
</evidence>
<dbReference type="NCBIfam" id="NF001138">
    <property type="entry name" value="PRK00143.1"/>
    <property type="match status" value="1"/>
</dbReference>
<evidence type="ECO:0000313" key="16">
    <source>
        <dbReference type="EMBL" id="CEM13165.1"/>
    </source>
</evidence>
<dbReference type="Pfam" id="PF20258">
    <property type="entry name" value="tRNA_Me_trans_C"/>
    <property type="match status" value="1"/>
</dbReference>
<evidence type="ECO:0000256" key="1">
    <source>
        <dbReference type="ARBA" id="ARBA00003986"/>
    </source>
</evidence>
<proteinExistence type="inferred from homology"/>
<dbReference type="SUPFAM" id="SSF82649">
    <property type="entry name" value="SufE/NifU"/>
    <property type="match status" value="1"/>
</dbReference>
<dbReference type="PANTHER" id="PTHR43052:SF1">
    <property type="entry name" value="TRNA-5-TAURINOMETHYLURIDINE 2-SULFURTRANSFERASE"/>
    <property type="match status" value="1"/>
</dbReference>
<evidence type="ECO:0000256" key="8">
    <source>
        <dbReference type="ARBA" id="ARBA00022840"/>
    </source>
</evidence>
<reference evidence="16 17" key="1">
    <citation type="submission" date="2014-11" db="EMBL/GenBank/DDBJ databases">
        <authorList>
            <person name="Zhu J."/>
            <person name="Qi W."/>
            <person name="Song R."/>
        </authorList>
    </citation>
    <scope>NUCLEOTIDE SEQUENCE [LARGE SCALE GENOMIC DNA]</scope>
</reference>
<evidence type="ECO:0000259" key="15">
    <source>
        <dbReference type="Pfam" id="PF20259"/>
    </source>
</evidence>
<dbReference type="InParanoid" id="A0A0G4FIA7"/>
<dbReference type="NCBIfam" id="TIGR00420">
    <property type="entry name" value="trmU"/>
    <property type="match status" value="1"/>
</dbReference>
<dbReference type="Gene3D" id="3.90.1010.10">
    <property type="match status" value="1"/>
</dbReference>
<dbReference type="OrthoDB" id="3685at2759"/>
<feature type="domain" description="Fe-S metabolism associated" evidence="13">
    <location>
        <begin position="44"/>
        <end position="170"/>
    </location>
</feature>
<dbReference type="PhylomeDB" id="A0A0G4FIA7"/>
<dbReference type="Gene3D" id="2.30.30.280">
    <property type="entry name" value="Adenine nucleotide alpha hydrolases-like domains"/>
    <property type="match status" value="1"/>
</dbReference>
<dbReference type="Pfam" id="PF02657">
    <property type="entry name" value="SufE"/>
    <property type="match status" value="1"/>
</dbReference>
<dbReference type="InterPro" id="IPR014729">
    <property type="entry name" value="Rossmann-like_a/b/a_fold"/>
</dbReference>
<dbReference type="Pfam" id="PF03054">
    <property type="entry name" value="tRNA_Me_trans"/>
    <property type="match status" value="1"/>
</dbReference>
<dbReference type="EMBL" id="CDMY01000445">
    <property type="protein sequence ID" value="CEM13165.1"/>
    <property type="molecule type" value="Genomic_DNA"/>
</dbReference>
<keyword evidence="17" id="KW-1185">Reference proteome</keyword>
<dbReference type="GO" id="GO:0000049">
    <property type="term" value="F:tRNA binding"/>
    <property type="evidence" value="ECO:0007669"/>
    <property type="project" value="UniProtKB-KW"/>
</dbReference>